<feature type="transmembrane region" description="Helical" evidence="1">
    <location>
        <begin position="36"/>
        <end position="54"/>
    </location>
</feature>
<feature type="transmembrane region" description="Helical" evidence="1">
    <location>
        <begin position="87"/>
        <end position="112"/>
    </location>
</feature>
<evidence type="ECO:0000313" key="3">
    <source>
        <dbReference type="Proteomes" id="UP000705867"/>
    </source>
</evidence>
<keyword evidence="1" id="KW-0812">Transmembrane</keyword>
<proteinExistence type="predicted"/>
<feature type="transmembrane region" description="Helical" evidence="1">
    <location>
        <begin position="12"/>
        <end position="29"/>
    </location>
</feature>
<name>A0A953M1X6_9BACT</name>
<comment type="caution">
    <text evidence="2">The sequence shown here is derived from an EMBL/GenBank/DDBJ whole genome shotgun (WGS) entry which is preliminary data.</text>
</comment>
<dbReference type="EMBL" id="JAIOIV010000114">
    <property type="protein sequence ID" value="MBZ0157425.1"/>
    <property type="molecule type" value="Genomic_DNA"/>
</dbReference>
<evidence type="ECO:0000313" key="2">
    <source>
        <dbReference type="EMBL" id="MBZ0157425.1"/>
    </source>
</evidence>
<keyword evidence="1" id="KW-0472">Membrane</keyword>
<accession>A0A953M1X6</accession>
<evidence type="ECO:0000256" key="1">
    <source>
        <dbReference type="SAM" id="Phobius"/>
    </source>
</evidence>
<organism evidence="2 3">
    <name type="scientific">Candidatus Nitrobium versatile</name>
    <dbReference type="NCBI Taxonomy" id="2884831"/>
    <lineage>
        <taxon>Bacteria</taxon>
        <taxon>Pseudomonadati</taxon>
        <taxon>Nitrospirota</taxon>
        <taxon>Nitrospiria</taxon>
        <taxon>Nitrospirales</taxon>
        <taxon>Nitrospiraceae</taxon>
        <taxon>Candidatus Nitrobium</taxon>
    </lineage>
</organism>
<dbReference type="AlphaFoldDB" id="A0A953M1X6"/>
<keyword evidence="1" id="KW-1133">Transmembrane helix</keyword>
<gene>
    <name evidence="2" type="ORF">K8I29_14600</name>
</gene>
<dbReference type="Pfam" id="PF10861">
    <property type="entry name" value="DUF2784"/>
    <property type="match status" value="1"/>
</dbReference>
<reference evidence="2" key="1">
    <citation type="journal article" date="2021" name="bioRxiv">
        <title>Unraveling nitrogen, sulfur and carbon metabolic pathways and microbial community transcriptional responses to substrate deprivation and toxicity stresses in a bioreactor mimicking anoxic brackish coastal sediment conditions.</title>
        <authorList>
            <person name="Martins P.D."/>
            <person name="Echeveste M.J."/>
            <person name="Arshad A."/>
            <person name="Kurth J."/>
            <person name="Ouboter H."/>
            <person name="Jetten M.S.M."/>
            <person name="Welte C.U."/>
        </authorList>
    </citation>
    <scope>NUCLEOTIDE SEQUENCE</scope>
    <source>
        <strain evidence="2">MAG_39</strain>
    </source>
</reference>
<sequence length="116" mass="13582">MLYRILADGVVFIHFLWILFLIFGAFWGVRFRAVRILHLSGLAFAVGIQVFGWYCPLTHLEVWLRARHDPLTTYTGSFISYYLEKIIYLHLPGSVLFALTLLLSGFNGWVYLRKKR</sequence>
<dbReference type="Proteomes" id="UP000705867">
    <property type="component" value="Unassembled WGS sequence"/>
</dbReference>
<protein>
    <submittedName>
        <fullName evidence="2">DUF2784 domain-containing protein</fullName>
    </submittedName>
</protein>
<reference evidence="2" key="2">
    <citation type="submission" date="2021-08" db="EMBL/GenBank/DDBJ databases">
        <authorList>
            <person name="Dalcin Martins P."/>
        </authorList>
    </citation>
    <scope>NUCLEOTIDE SEQUENCE</scope>
    <source>
        <strain evidence="2">MAG_39</strain>
    </source>
</reference>
<dbReference type="InterPro" id="IPR021218">
    <property type="entry name" value="DUF2784"/>
</dbReference>